<feature type="compositionally biased region" description="Basic and acidic residues" evidence="4">
    <location>
        <begin position="706"/>
        <end position="724"/>
    </location>
</feature>
<organism evidence="5 6">
    <name type="scientific">Rhynchosporium graminicola</name>
    <dbReference type="NCBI Taxonomy" id="2792576"/>
    <lineage>
        <taxon>Eukaryota</taxon>
        <taxon>Fungi</taxon>
        <taxon>Dikarya</taxon>
        <taxon>Ascomycota</taxon>
        <taxon>Pezizomycotina</taxon>
        <taxon>Leotiomycetes</taxon>
        <taxon>Helotiales</taxon>
        <taxon>Ploettnerulaceae</taxon>
        <taxon>Rhynchosporium</taxon>
    </lineage>
</organism>
<feature type="compositionally biased region" description="Polar residues" evidence="4">
    <location>
        <begin position="754"/>
        <end position="768"/>
    </location>
</feature>
<proteinExistence type="inferred from homology"/>
<dbReference type="Pfam" id="PF11559">
    <property type="entry name" value="ADIP"/>
    <property type="match status" value="1"/>
</dbReference>
<gene>
    <name evidence="5" type="ORF">RCO7_01209</name>
</gene>
<feature type="compositionally biased region" description="Low complexity" evidence="4">
    <location>
        <begin position="685"/>
        <end position="705"/>
    </location>
</feature>
<accession>A0A1E1JRH1</accession>
<feature type="compositionally biased region" description="Low complexity" evidence="4">
    <location>
        <begin position="588"/>
        <end position="616"/>
    </location>
</feature>
<evidence type="ECO:0000256" key="3">
    <source>
        <dbReference type="SAM" id="Coils"/>
    </source>
</evidence>
<dbReference type="Proteomes" id="UP000178129">
    <property type="component" value="Unassembled WGS sequence"/>
</dbReference>
<feature type="compositionally biased region" description="Acidic residues" evidence="4">
    <location>
        <begin position="397"/>
        <end position="455"/>
    </location>
</feature>
<reference evidence="6" key="1">
    <citation type="submission" date="2016-03" db="EMBL/GenBank/DDBJ databases">
        <authorList>
            <person name="Ploux O."/>
        </authorList>
    </citation>
    <scope>NUCLEOTIDE SEQUENCE [LARGE SCALE GENOMIC DNA]</scope>
    <source>
        <strain evidence="6">UK7</strain>
    </source>
</reference>
<evidence type="ECO:0000256" key="2">
    <source>
        <dbReference type="ARBA" id="ARBA00023054"/>
    </source>
</evidence>
<evidence type="ECO:0008006" key="7">
    <source>
        <dbReference type="Google" id="ProtNLM"/>
    </source>
</evidence>
<keyword evidence="2 3" id="KW-0175">Coiled coil</keyword>
<feature type="compositionally biased region" description="Polar residues" evidence="4">
    <location>
        <begin position="617"/>
        <end position="629"/>
    </location>
</feature>
<dbReference type="STRING" id="914237.A0A1E1JRH1"/>
<evidence type="ECO:0000313" key="5">
    <source>
        <dbReference type="EMBL" id="CZS88251.1"/>
    </source>
</evidence>
<evidence type="ECO:0000313" key="6">
    <source>
        <dbReference type="Proteomes" id="UP000178129"/>
    </source>
</evidence>
<dbReference type="AlphaFoldDB" id="A0A1E1JRH1"/>
<name>A0A1E1JRH1_9HELO</name>
<dbReference type="EMBL" id="FJUW01000001">
    <property type="protein sequence ID" value="CZS88251.1"/>
    <property type="molecule type" value="Genomic_DNA"/>
</dbReference>
<evidence type="ECO:0000256" key="4">
    <source>
        <dbReference type="SAM" id="MobiDB-lite"/>
    </source>
</evidence>
<feature type="region of interest" description="Disordered" evidence="4">
    <location>
        <begin position="397"/>
        <end position="815"/>
    </location>
</feature>
<feature type="compositionally biased region" description="Basic and acidic residues" evidence="4">
    <location>
        <begin position="736"/>
        <end position="748"/>
    </location>
</feature>
<feature type="compositionally biased region" description="Basic and acidic residues" evidence="4">
    <location>
        <begin position="666"/>
        <end position="675"/>
    </location>
</feature>
<feature type="coiled-coil region" evidence="3">
    <location>
        <begin position="84"/>
        <end position="111"/>
    </location>
</feature>
<keyword evidence="6" id="KW-1185">Reference proteome</keyword>
<dbReference type="InterPro" id="IPR021622">
    <property type="entry name" value="Afadin/alpha-actinin-bd"/>
</dbReference>
<dbReference type="InParanoid" id="A0A1E1JRH1"/>
<comment type="caution">
    <text evidence="5">The sequence shown here is derived from an EMBL/GenBank/DDBJ whole genome shotgun (WGS) entry which is preliminary data.</text>
</comment>
<comment type="similarity">
    <text evidence="1">Belongs to the ADIP family.</text>
</comment>
<sequence>MDTDNLRTASLYINNQLLSRGLLRNGQNIDFARPDKAVADGGEGLEKTMGRVMSVVNDLILRRDRDATQREALTTTLRTLRAENLRHATDMERLTAKNAEAQRKLGIAESAERAMKGQLKSAEMGNRVLKEDMAKMKVLVAQTRSQCSNEVRKRERTIEGMKKHVGGDGRVRGGGKAVGNREIVVVAGVGEDEWENGAMGVGEEGYDLRSETNEFLTELARGLSEENEHLAALARRTVETLRSLSGWEKDHQNPQNNGQQDMVVQTESGYDNLAQETEAVLEHVRTLLTNPSFVPLEEVEIREEEIIRLREGWERMESRWKDAVSMMDGWRKRMARSGQTVNLEELKMGLMLSPLKNKDGSGAGNAQGMTEAKEFGLSMVEEEDGEGDTQADIDAMDDSVEMPDPDLDLGDDLEEGDFDDDEMDEDSDSSLFEEEPMEDEDDTETSQDQQEDEEANYTIHTASSMSPGPPPQLSPLKESNLNARAAAPSPPHYSRREGGESEEERDGFTTIMEENTYDLLQLASPKKKLSSERSTPQSLGKHRGAKKENTPLGRRALGRREAESESRDEVVLLSTSFPPPVLAPREQATSTTSARSGSSSPTKSSSSKRPASSASSRLTSQTRDQSTPRNKLAATPSAESRLPRPREQPPMQSPLTMASIAAKLAASEREADAARVRAKLKAARGKAGVAASGLNAAGMGRAAAGRAERRKEDEERRENEERKLMPPPPTPRRNLTNREPDSSTKPTDEPGNASMPNQQENSNVNLNDARSRKRKARDLGLGGKGTGRASRRRSTLSPWELESLILGGAGASPEK</sequence>
<evidence type="ECO:0000256" key="1">
    <source>
        <dbReference type="ARBA" id="ARBA00009291"/>
    </source>
</evidence>
<feature type="compositionally biased region" description="Basic and acidic residues" evidence="4">
    <location>
        <begin position="558"/>
        <end position="570"/>
    </location>
</feature>
<protein>
    <recommendedName>
        <fullName evidence="7">NIMA interactive protein</fullName>
    </recommendedName>
</protein>